<proteinExistence type="predicted"/>
<dbReference type="SUPFAM" id="SSF49879">
    <property type="entry name" value="SMAD/FHA domain"/>
    <property type="match status" value="1"/>
</dbReference>
<protein>
    <submittedName>
        <fullName evidence="4">FtsH protein</fullName>
    </submittedName>
</protein>
<dbReference type="InterPro" id="IPR000253">
    <property type="entry name" value="FHA_dom"/>
</dbReference>
<keyword evidence="1" id="KW-0175">Coiled coil</keyword>
<evidence type="ECO:0000256" key="1">
    <source>
        <dbReference type="SAM" id="Coils"/>
    </source>
</evidence>
<dbReference type="PROSITE" id="PS50006">
    <property type="entry name" value="FHA_DOMAIN"/>
    <property type="match status" value="1"/>
</dbReference>
<gene>
    <name evidence="4" type="primary">ftsH</name>
    <name evidence="4" type="ORF">SNAT2548_LOCUS16683</name>
</gene>
<evidence type="ECO:0000313" key="5">
    <source>
        <dbReference type="Proteomes" id="UP000604046"/>
    </source>
</evidence>
<feature type="region of interest" description="Disordered" evidence="2">
    <location>
        <begin position="396"/>
        <end position="417"/>
    </location>
</feature>
<keyword evidence="5" id="KW-1185">Reference proteome</keyword>
<dbReference type="Gene3D" id="2.60.200.20">
    <property type="match status" value="1"/>
</dbReference>
<dbReference type="Gene3D" id="1.10.287.1490">
    <property type="match status" value="1"/>
</dbReference>
<sequence>MQRDDSLPEIYGGDPGRGRGLADLKGWDPLDRRIEVEKKEKYGQALRDQMAMNSARGTGEATSTSPLPPSRGSSSTRAAGEVIASPHASPHSSGLPLGAMHGTDGVAAAKVAQVQEMMRQRLQAVQDEQHRQWQEVQHALNNQLHAAREAAEQAVQRECAEAMRGQAMEIDSLRRGLDEVLSAQRAREELSGHRAEAMAEELAGARQALHRLEAESEGCRGQLQSLGGAVQELSRARQDQAAQQEAVSRELADARASMQRLQAQSEDFQSRLQSQMQEMERLRAEKSECARAHEACARDRALLFQRLQEVESGLSEARSQLREHSAEIERLKVAHQECAAARADLARQLRSCEDSLQHVREEQRRLFSEAQEAVAKLRADVPRLAEVAAHRVLDGVQRAAPPSPPPPSPPPAPEPMADVSENAFAVLRGPDGDLYELPGLDNVIGRSTACDTCIPGSQAISNKHLGISFSSDGTASIKDLGSRNGTFLNDHRVTATALVMKSGDKVQLGVDGPSFVFTWGPAYYARWPRELQRASGGARGRSSSRVGR</sequence>
<evidence type="ECO:0000256" key="2">
    <source>
        <dbReference type="SAM" id="MobiDB-lite"/>
    </source>
</evidence>
<feature type="compositionally biased region" description="Polar residues" evidence="2">
    <location>
        <begin position="51"/>
        <end position="77"/>
    </location>
</feature>
<name>A0A812NWN5_9DINO</name>
<evidence type="ECO:0000259" key="3">
    <source>
        <dbReference type="PROSITE" id="PS50006"/>
    </source>
</evidence>
<dbReference type="Proteomes" id="UP000604046">
    <property type="component" value="Unassembled WGS sequence"/>
</dbReference>
<reference evidence="4" key="1">
    <citation type="submission" date="2021-02" db="EMBL/GenBank/DDBJ databases">
        <authorList>
            <person name="Dougan E. K."/>
            <person name="Rhodes N."/>
            <person name="Thang M."/>
            <person name="Chan C."/>
        </authorList>
    </citation>
    <scope>NUCLEOTIDE SEQUENCE</scope>
</reference>
<dbReference type="SMART" id="SM00240">
    <property type="entry name" value="FHA"/>
    <property type="match status" value="1"/>
</dbReference>
<comment type="caution">
    <text evidence="4">The sequence shown here is derived from an EMBL/GenBank/DDBJ whole genome shotgun (WGS) entry which is preliminary data.</text>
</comment>
<feature type="coiled-coil region" evidence="1">
    <location>
        <begin position="244"/>
        <end position="380"/>
    </location>
</feature>
<dbReference type="InterPro" id="IPR008984">
    <property type="entry name" value="SMAD_FHA_dom_sf"/>
</dbReference>
<feature type="compositionally biased region" description="Basic and acidic residues" evidence="2">
    <location>
        <begin position="16"/>
        <end position="25"/>
    </location>
</feature>
<organism evidence="4 5">
    <name type="scientific">Symbiodinium natans</name>
    <dbReference type="NCBI Taxonomy" id="878477"/>
    <lineage>
        <taxon>Eukaryota</taxon>
        <taxon>Sar</taxon>
        <taxon>Alveolata</taxon>
        <taxon>Dinophyceae</taxon>
        <taxon>Suessiales</taxon>
        <taxon>Symbiodiniaceae</taxon>
        <taxon>Symbiodinium</taxon>
    </lineage>
</organism>
<feature type="domain" description="FHA" evidence="3">
    <location>
        <begin position="442"/>
        <end position="493"/>
    </location>
</feature>
<dbReference type="Pfam" id="PF00498">
    <property type="entry name" value="FHA"/>
    <property type="match status" value="1"/>
</dbReference>
<dbReference type="OrthoDB" id="445298at2759"/>
<feature type="region of interest" description="Disordered" evidence="2">
    <location>
        <begin position="1"/>
        <end position="25"/>
    </location>
</feature>
<evidence type="ECO:0000313" key="4">
    <source>
        <dbReference type="EMBL" id="CAE7318209.1"/>
    </source>
</evidence>
<dbReference type="EMBL" id="CAJNDS010002087">
    <property type="protein sequence ID" value="CAE7318209.1"/>
    <property type="molecule type" value="Genomic_DNA"/>
</dbReference>
<dbReference type="AlphaFoldDB" id="A0A812NWN5"/>
<feature type="compositionally biased region" description="Pro residues" evidence="2">
    <location>
        <begin position="401"/>
        <end position="414"/>
    </location>
</feature>
<dbReference type="CDD" id="cd00060">
    <property type="entry name" value="FHA"/>
    <property type="match status" value="1"/>
</dbReference>
<accession>A0A812NWN5</accession>
<feature type="region of interest" description="Disordered" evidence="2">
    <location>
        <begin position="41"/>
        <end position="79"/>
    </location>
</feature>